<gene>
    <name evidence="2" type="ORF">MRATA1EN1_LOCUS27310</name>
</gene>
<keyword evidence="3" id="KW-1185">Reference proteome</keyword>
<dbReference type="EMBL" id="OX459943">
    <property type="protein sequence ID" value="CAI9178348.1"/>
    <property type="molecule type" value="Genomic_DNA"/>
</dbReference>
<protein>
    <submittedName>
        <fullName evidence="2">Uncharacterized protein</fullName>
    </submittedName>
</protein>
<feature type="compositionally biased region" description="Basic and acidic residues" evidence="1">
    <location>
        <begin position="330"/>
        <end position="340"/>
    </location>
</feature>
<feature type="region of interest" description="Disordered" evidence="1">
    <location>
        <begin position="178"/>
        <end position="211"/>
    </location>
</feature>
<proteinExistence type="predicted"/>
<name>A0ABN8ZXR7_RANTA</name>
<organism evidence="2 3">
    <name type="scientific">Rangifer tarandus platyrhynchus</name>
    <name type="common">Svalbard reindeer</name>
    <dbReference type="NCBI Taxonomy" id="3082113"/>
    <lineage>
        <taxon>Eukaryota</taxon>
        <taxon>Metazoa</taxon>
        <taxon>Chordata</taxon>
        <taxon>Craniata</taxon>
        <taxon>Vertebrata</taxon>
        <taxon>Euteleostomi</taxon>
        <taxon>Mammalia</taxon>
        <taxon>Eutheria</taxon>
        <taxon>Laurasiatheria</taxon>
        <taxon>Artiodactyla</taxon>
        <taxon>Ruminantia</taxon>
        <taxon>Pecora</taxon>
        <taxon>Cervidae</taxon>
        <taxon>Odocoileinae</taxon>
        <taxon>Rangifer</taxon>
    </lineage>
</organism>
<evidence type="ECO:0000256" key="1">
    <source>
        <dbReference type="SAM" id="MobiDB-lite"/>
    </source>
</evidence>
<dbReference type="Proteomes" id="UP001176941">
    <property type="component" value="Chromosome 7"/>
</dbReference>
<feature type="region of interest" description="Disordered" evidence="1">
    <location>
        <begin position="330"/>
        <end position="398"/>
    </location>
</feature>
<feature type="compositionally biased region" description="Pro residues" evidence="1">
    <location>
        <begin position="381"/>
        <end position="398"/>
    </location>
</feature>
<accession>A0ABN8ZXR7</accession>
<reference evidence="2" key="1">
    <citation type="submission" date="2023-04" db="EMBL/GenBank/DDBJ databases">
        <authorList>
            <consortium name="ELIXIR-Norway"/>
        </authorList>
    </citation>
    <scope>NUCLEOTIDE SEQUENCE [LARGE SCALE GENOMIC DNA]</scope>
</reference>
<evidence type="ECO:0000313" key="3">
    <source>
        <dbReference type="Proteomes" id="UP001176941"/>
    </source>
</evidence>
<sequence>MDDSEIRLESRHCRSACHSRGSTVRVAWTSGLLLEPQVTSSDPCGRAFMCLVRLGAQAWNWMQAVHPDSPAACVTGCSPPLPALSGFSPPPETLRCRLPPVCLPARRPCFQSARAEGWPCSAYGSGWRRALRPHPPLALPFVLSGVEAATWGAPGPGPRGATGYAGRLRAPWRRSGLRARAGSPAVGPSRKVAPPCPTRPSATRSALHGPWPPVGGGVGPERAALARRDPPGEAVGATAPPFLCFHEAHERLRSEPRSLCSGDGVSEVHEHLRSEPGSLCSGDGVSDSAKRCCTGPGFLVAYRLSSFTRRCPDGPYNSFFQMFDRSTQREETLEASRENSRPQASLQPHRVCAGRQWTGEVSVGSLQQQEDPAHVGTRPRVSPPWPPPASQPPVHLPG</sequence>
<evidence type="ECO:0000313" key="2">
    <source>
        <dbReference type="EMBL" id="CAI9178348.1"/>
    </source>
</evidence>